<name>A0A0F3GMA3_9BACT</name>
<keyword evidence="3" id="KW-1185">Reference proteome</keyword>
<dbReference type="InterPro" id="IPR043129">
    <property type="entry name" value="ATPase_NBD"/>
</dbReference>
<dbReference type="InterPro" id="IPR022496">
    <property type="entry name" value="T6A_TsaB"/>
</dbReference>
<dbReference type="InterPro" id="IPR000905">
    <property type="entry name" value="Gcp-like_dom"/>
</dbReference>
<dbReference type="EC" id="3.4.24.-" evidence="2"/>
<dbReference type="EMBL" id="LACI01002109">
    <property type="protein sequence ID" value="KJU82952.1"/>
    <property type="molecule type" value="Genomic_DNA"/>
</dbReference>
<feature type="domain" description="Gcp-like" evidence="1">
    <location>
        <begin position="37"/>
        <end position="160"/>
    </location>
</feature>
<dbReference type="CDD" id="cd24032">
    <property type="entry name" value="ASKHA_NBD_TsaB"/>
    <property type="match status" value="1"/>
</dbReference>
<dbReference type="GO" id="GO:0008233">
    <property type="term" value="F:peptidase activity"/>
    <property type="evidence" value="ECO:0007669"/>
    <property type="project" value="UniProtKB-KW"/>
</dbReference>
<dbReference type="SUPFAM" id="SSF53067">
    <property type="entry name" value="Actin-like ATPase domain"/>
    <property type="match status" value="2"/>
</dbReference>
<sequence>MRILSLDTSADVGGAALVDPETGLVGEVIISVRGRKKTFSEHLMPAINFLLESVGCSIGDVGAFALTVGPGSFTGLRVGLSTIKGLAFATGKPVVALPTFDVLSYNHRYCAYPVCAILDARKGEVYANVFQWHDDHLCTLVDVGVYEINELLENLAPGKILFTGGAVASCGDIIRTRLGDSAILTQDVSAINVGLLALERLKTGDICRIEELSPIYLKKSQAEQQYGCSNPPDDRR</sequence>
<keyword evidence="2" id="KW-0645">Protease</keyword>
<dbReference type="Pfam" id="PF00814">
    <property type="entry name" value="TsaD"/>
    <property type="match status" value="1"/>
</dbReference>
<dbReference type="NCBIfam" id="TIGR03725">
    <property type="entry name" value="T6A_YeaZ"/>
    <property type="match status" value="1"/>
</dbReference>
<organism evidence="2 3">
    <name type="scientific">Candidatus Magnetobacterium bavaricum</name>
    <dbReference type="NCBI Taxonomy" id="29290"/>
    <lineage>
        <taxon>Bacteria</taxon>
        <taxon>Pseudomonadati</taxon>
        <taxon>Nitrospirota</taxon>
        <taxon>Thermodesulfovibrionia</taxon>
        <taxon>Thermodesulfovibrionales</taxon>
        <taxon>Candidatus Magnetobacteriaceae</taxon>
        <taxon>Candidatus Magnetobacterium</taxon>
    </lineage>
</organism>
<dbReference type="PATRIC" id="fig|29290.4.peg.6416"/>
<dbReference type="Gene3D" id="3.30.420.40">
    <property type="match status" value="2"/>
</dbReference>
<dbReference type="AlphaFoldDB" id="A0A0F3GMA3"/>
<keyword evidence="2" id="KW-0378">Hydrolase</keyword>
<protein>
    <submittedName>
        <fullName evidence="2">Peptidase M22, glycoprotease</fullName>
        <ecNumber evidence="2">3.4.24.-</ecNumber>
    </submittedName>
</protein>
<evidence type="ECO:0000313" key="2">
    <source>
        <dbReference type="EMBL" id="KJU82952.1"/>
    </source>
</evidence>
<accession>A0A0F3GMA3</accession>
<dbReference type="GO" id="GO:0002949">
    <property type="term" value="P:tRNA threonylcarbamoyladenosine modification"/>
    <property type="evidence" value="ECO:0007669"/>
    <property type="project" value="InterPro"/>
</dbReference>
<reference evidence="2 3" key="1">
    <citation type="submission" date="2015-02" db="EMBL/GenBank/DDBJ databases">
        <title>Single-cell genomics of uncultivated deep-branching MTB reveals a conserved set of magnetosome genes.</title>
        <authorList>
            <person name="Kolinko S."/>
            <person name="Richter M."/>
            <person name="Glockner F.O."/>
            <person name="Brachmann A."/>
            <person name="Schuler D."/>
        </authorList>
    </citation>
    <scope>NUCLEOTIDE SEQUENCE [LARGE SCALE GENOMIC DNA]</scope>
    <source>
        <strain evidence="2">TM-1</strain>
    </source>
</reference>
<evidence type="ECO:0000313" key="3">
    <source>
        <dbReference type="Proteomes" id="UP000033423"/>
    </source>
</evidence>
<evidence type="ECO:0000259" key="1">
    <source>
        <dbReference type="Pfam" id="PF00814"/>
    </source>
</evidence>
<gene>
    <name evidence="2" type="ORF">MBAV_004849</name>
</gene>
<dbReference type="GO" id="GO:0005829">
    <property type="term" value="C:cytosol"/>
    <property type="evidence" value="ECO:0007669"/>
    <property type="project" value="TreeGrafter"/>
</dbReference>
<dbReference type="Proteomes" id="UP000033423">
    <property type="component" value="Unassembled WGS sequence"/>
</dbReference>
<dbReference type="PANTHER" id="PTHR11735">
    <property type="entry name" value="TRNA N6-ADENOSINE THREONYLCARBAMOYLTRANSFERASE"/>
    <property type="match status" value="1"/>
</dbReference>
<dbReference type="GO" id="GO:0006508">
    <property type="term" value="P:proteolysis"/>
    <property type="evidence" value="ECO:0007669"/>
    <property type="project" value="UniProtKB-KW"/>
</dbReference>
<proteinExistence type="predicted"/>
<dbReference type="PANTHER" id="PTHR11735:SF11">
    <property type="entry name" value="TRNA THREONYLCARBAMOYLADENOSINE BIOSYNTHESIS PROTEIN TSAB"/>
    <property type="match status" value="1"/>
</dbReference>
<comment type="caution">
    <text evidence="2">The sequence shown here is derived from an EMBL/GenBank/DDBJ whole genome shotgun (WGS) entry which is preliminary data.</text>
</comment>